<organism evidence="2 3">
    <name type="scientific">Pleurodeles waltl</name>
    <name type="common">Iberian ribbed newt</name>
    <dbReference type="NCBI Taxonomy" id="8319"/>
    <lineage>
        <taxon>Eukaryota</taxon>
        <taxon>Metazoa</taxon>
        <taxon>Chordata</taxon>
        <taxon>Craniata</taxon>
        <taxon>Vertebrata</taxon>
        <taxon>Euteleostomi</taxon>
        <taxon>Amphibia</taxon>
        <taxon>Batrachia</taxon>
        <taxon>Caudata</taxon>
        <taxon>Salamandroidea</taxon>
        <taxon>Salamandridae</taxon>
        <taxon>Pleurodelinae</taxon>
        <taxon>Pleurodeles</taxon>
    </lineage>
</organism>
<proteinExistence type="predicted"/>
<protein>
    <submittedName>
        <fullName evidence="2">Uncharacterized protein</fullName>
    </submittedName>
</protein>
<gene>
    <name evidence="2" type="ORF">NDU88_006443</name>
</gene>
<dbReference type="AlphaFoldDB" id="A0AAV7PIQ4"/>
<keyword evidence="3" id="KW-1185">Reference proteome</keyword>
<feature type="region of interest" description="Disordered" evidence="1">
    <location>
        <begin position="1"/>
        <end position="27"/>
    </location>
</feature>
<dbReference type="EMBL" id="JANPWB010000011">
    <property type="protein sequence ID" value="KAJ1128056.1"/>
    <property type="molecule type" value="Genomic_DNA"/>
</dbReference>
<evidence type="ECO:0000313" key="3">
    <source>
        <dbReference type="Proteomes" id="UP001066276"/>
    </source>
</evidence>
<evidence type="ECO:0000256" key="1">
    <source>
        <dbReference type="SAM" id="MobiDB-lite"/>
    </source>
</evidence>
<sequence length="135" mass="15059">MTQRQEVEETPNIYREQEESDVEEVDASGLEMKSAFSLGSVGSEADVKSKQPMPAQHPQKVAVSMDFHINHHSETQAFSSQVAYEASGAPLPSGHGRHQLSEIDPAPKTHSALKFHFKSQAQLQLPTQRCIFHHR</sequence>
<name>A0AAV7PIQ4_PLEWA</name>
<accession>A0AAV7PIQ4</accession>
<feature type="region of interest" description="Disordered" evidence="1">
    <location>
        <begin position="40"/>
        <end position="59"/>
    </location>
</feature>
<comment type="caution">
    <text evidence="2">The sequence shown here is derived from an EMBL/GenBank/DDBJ whole genome shotgun (WGS) entry which is preliminary data.</text>
</comment>
<evidence type="ECO:0000313" key="2">
    <source>
        <dbReference type="EMBL" id="KAJ1128056.1"/>
    </source>
</evidence>
<dbReference type="Proteomes" id="UP001066276">
    <property type="component" value="Chromosome 7"/>
</dbReference>
<reference evidence="2" key="1">
    <citation type="journal article" date="2022" name="bioRxiv">
        <title>Sequencing and chromosome-scale assembly of the giantPleurodeles waltlgenome.</title>
        <authorList>
            <person name="Brown T."/>
            <person name="Elewa A."/>
            <person name="Iarovenko S."/>
            <person name="Subramanian E."/>
            <person name="Araus A.J."/>
            <person name="Petzold A."/>
            <person name="Susuki M."/>
            <person name="Suzuki K.-i.T."/>
            <person name="Hayashi T."/>
            <person name="Toyoda A."/>
            <person name="Oliveira C."/>
            <person name="Osipova E."/>
            <person name="Leigh N.D."/>
            <person name="Simon A."/>
            <person name="Yun M.H."/>
        </authorList>
    </citation>
    <scope>NUCLEOTIDE SEQUENCE</scope>
    <source>
        <strain evidence="2">20211129_DDA</strain>
        <tissue evidence="2">Liver</tissue>
    </source>
</reference>